<evidence type="ECO:0000259" key="4">
    <source>
        <dbReference type="Pfam" id="PF00535"/>
    </source>
</evidence>
<dbReference type="InterPro" id="IPR029044">
    <property type="entry name" value="Nucleotide-diphossugar_trans"/>
</dbReference>
<dbReference type="GO" id="GO:0009247">
    <property type="term" value="P:glycolipid biosynthetic process"/>
    <property type="evidence" value="ECO:0007669"/>
    <property type="project" value="TreeGrafter"/>
</dbReference>
<evidence type="ECO:0000256" key="1">
    <source>
        <dbReference type="ARBA" id="ARBA00006739"/>
    </source>
</evidence>
<evidence type="ECO:0000313" key="5">
    <source>
        <dbReference type="EMBL" id="CAB5241033.1"/>
    </source>
</evidence>
<dbReference type="Gene3D" id="3.90.550.10">
    <property type="entry name" value="Spore Coat Polysaccharide Biosynthesis Protein SpsA, Chain A"/>
    <property type="match status" value="1"/>
</dbReference>
<dbReference type="Pfam" id="PF00535">
    <property type="entry name" value="Glycos_transf_2"/>
    <property type="match status" value="1"/>
</dbReference>
<reference evidence="5" key="1">
    <citation type="submission" date="2020-05" db="EMBL/GenBank/DDBJ databases">
        <authorList>
            <person name="Chiriac C."/>
            <person name="Salcher M."/>
            <person name="Ghai R."/>
            <person name="Kavagutti S V."/>
        </authorList>
    </citation>
    <scope>NUCLEOTIDE SEQUENCE</scope>
</reference>
<dbReference type="PANTHER" id="PTHR43398:SF1">
    <property type="entry name" value="DOLICHOL-PHOSPHATE MANNOSYLTRANSFERASE SUBUNIT 1"/>
    <property type="match status" value="1"/>
</dbReference>
<name>A0A6J7XV30_9ZZZZ</name>
<dbReference type="CDD" id="cd06442">
    <property type="entry name" value="DPM1_like"/>
    <property type="match status" value="1"/>
</dbReference>
<dbReference type="FunFam" id="3.90.550.10:FF:000122">
    <property type="entry name" value="Dolichol-phosphate mannosyltransferase subunit 1"/>
    <property type="match status" value="1"/>
</dbReference>
<proteinExistence type="inferred from homology"/>
<dbReference type="SUPFAM" id="SSF53448">
    <property type="entry name" value="Nucleotide-diphospho-sugar transferases"/>
    <property type="match status" value="1"/>
</dbReference>
<gene>
    <name evidence="5" type="ORF">UFOPK3554_01197</name>
</gene>
<dbReference type="PANTHER" id="PTHR43398">
    <property type="entry name" value="DOLICHOL-PHOSPHATE MANNOSYLTRANSFERASE SUBUNIT 1"/>
    <property type="match status" value="1"/>
</dbReference>
<dbReference type="GO" id="GO:0004582">
    <property type="term" value="F:dolichyl-phosphate beta-D-mannosyltransferase activity"/>
    <property type="evidence" value="ECO:0007669"/>
    <property type="project" value="InterPro"/>
</dbReference>
<accession>A0A6J7XV30</accession>
<protein>
    <submittedName>
        <fullName evidence="5">Unannotated protein</fullName>
    </submittedName>
</protein>
<feature type="domain" description="Glycosyltransferase 2-like" evidence="4">
    <location>
        <begin position="9"/>
        <end position="172"/>
    </location>
</feature>
<organism evidence="5">
    <name type="scientific">freshwater metagenome</name>
    <dbReference type="NCBI Taxonomy" id="449393"/>
    <lineage>
        <taxon>unclassified sequences</taxon>
        <taxon>metagenomes</taxon>
        <taxon>ecological metagenomes</taxon>
    </lineage>
</organism>
<dbReference type="EMBL" id="CAFBSG010000024">
    <property type="protein sequence ID" value="CAB5241033.1"/>
    <property type="molecule type" value="Genomic_DNA"/>
</dbReference>
<sequence>MMSNSRTLVIIPTFNEAENLNRIMPDLLHLPVDILIVDDNSNDGTAQVAMKLNTFDNRITVLSRPEKLGLGSAYLAGYAFALNAGYELIIQMDADGSHRVEDLHAMMSALEPDSEIDLVIGSRWVKGGAVKNWAKNREVLSRVANRYSRFMLGLGVKDVTAGFRIYRASLLRRMNLQGISSQGYSFQIEMTREAVSSGAHIQEIPITFIEREIGTSKMSSAIVREAMIKVTTWGFSRIVKKFTSSPSR</sequence>
<comment type="similarity">
    <text evidence="1">Belongs to the glycosyltransferase 2 family.</text>
</comment>
<dbReference type="InterPro" id="IPR001173">
    <property type="entry name" value="Glyco_trans_2-like"/>
</dbReference>
<keyword evidence="2" id="KW-0328">Glycosyltransferase</keyword>
<evidence type="ECO:0000256" key="2">
    <source>
        <dbReference type="ARBA" id="ARBA00022676"/>
    </source>
</evidence>
<keyword evidence="3" id="KW-0808">Transferase</keyword>
<evidence type="ECO:0000256" key="3">
    <source>
        <dbReference type="ARBA" id="ARBA00022679"/>
    </source>
</evidence>
<dbReference type="GO" id="GO:0016020">
    <property type="term" value="C:membrane"/>
    <property type="evidence" value="ECO:0007669"/>
    <property type="project" value="GOC"/>
</dbReference>
<dbReference type="InterPro" id="IPR039528">
    <property type="entry name" value="DPM1-like"/>
</dbReference>
<dbReference type="AlphaFoldDB" id="A0A6J7XV30"/>